<evidence type="ECO:0000256" key="8">
    <source>
        <dbReference type="ARBA" id="ARBA00022692"/>
    </source>
</evidence>
<dbReference type="GO" id="GO:0002098">
    <property type="term" value="P:tRNA wobble uridine modification"/>
    <property type="evidence" value="ECO:0007669"/>
    <property type="project" value="InterPro"/>
</dbReference>
<feature type="compositionally biased region" description="Basic residues" evidence="13">
    <location>
        <begin position="1083"/>
        <end position="1093"/>
    </location>
</feature>
<feature type="transmembrane region" description="Helical" evidence="14">
    <location>
        <begin position="419"/>
        <end position="444"/>
    </location>
</feature>
<dbReference type="CDD" id="cd03127">
    <property type="entry name" value="tetraspanin_LEL"/>
    <property type="match status" value="1"/>
</dbReference>
<dbReference type="InterPro" id="IPR008952">
    <property type="entry name" value="Tetraspanin_EC2_sf"/>
</dbReference>
<evidence type="ECO:0000256" key="14">
    <source>
        <dbReference type="SAM" id="Phobius"/>
    </source>
</evidence>
<dbReference type="UniPathway" id="UPA00988"/>
<dbReference type="GO" id="GO:0005737">
    <property type="term" value="C:cytoplasm"/>
    <property type="evidence" value="ECO:0007669"/>
    <property type="project" value="UniProtKB-SubCell"/>
</dbReference>
<dbReference type="Pfam" id="PF00335">
    <property type="entry name" value="Tetraspanin"/>
    <property type="match status" value="1"/>
</dbReference>
<feature type="region of interest" description="Disordered" evidence="13">
    <location>
        <begin position="1073"/>
        <end position="1106"/>
    </location>
</feature>
<keyword evidence="11 14" id="KW-0472">Membrane</keyword>
<dbReference type="SUPFAM" id="SSF48652">
    <property type="entry name" value="Tetraspanin"/>
    <property type="match status" value="1"/>
</dbReference>
<protein>
    <recommendedName>
        <fullName evidence="6">Elongator complex protein 4</fullName>
    </recommendedName>
</protein>
<dbReference type="CDD" id="cd19494">
    <property type="entry name" value="Elp4"/>
    <property type="match status" value="1"/>
</dbReference>
<gene>
    <name evidence="15" type="ORF">DBV15_08915</name>
</gene>
<evidence type="ECO:0000313" key="16">
    <source>
        <dbReference type="Proteomes" id="UP000310200"/>
    </source>
</evidence>
<feature type="compositionally biased region" description="Polar residues" evidence="13">
    <location>
        <begin position="387"/>
        <end position="399"/>
    </location>
</feature>
<dbReference type="InterPro" id="IPR018499">
    <property type="entry name" value="Tetraspanin/Peripherin"/>
</dbReference>
<evidence type="ECO:0000256" key="2">
    <source>
        <dbReference type="ARBA" id="ARBA00004141"/>
    </source>
</evidence>
<dbReference type="Gene3D" id="1.10.1450.10">
    <property type="entry name" value="Tetraspanin"/>
    <property type="match status" value="1"/>
</dbReference>
<organism evidence="15 16">
    <name type="scientific">Temnothorax longispinosus</name>
    <dbReference type="NCBI Taxonomy" id="300112"/>
    <lineage>
        <taxon>Eukaryota</taxon>
        <taxon>Metazoa</taxon>
        <taxon>Ecdysozoa</taxon>
        <taxon>Arthropoda</taxon>
        <taxon>Hexapoda</taxon>
        <taxon>Insecta</taxon>
        <taxon>Pterygota</taxon>
        <taxon>Neoptera</taxon>
        <taxon>Endopterygota</taxon>
        <taxon>Hymenoptera</taxon>
        <taxon>Apocrita</taxon>
        <taxon>Aculeata</taxon>
        <taxon>Formicoidea</taxon>
        <taxon>Formicidae</taxon>
        <taxon>Myrmicinae</taxon>
        <taxon>Temnothorax</taxon>
    </lineage>
</organism>
<keyword evidence="7" id="KW-0963">Cytoplasm</keyword>
<proteinExistence type="inferred from homology"/>
<evidence type="ECO:0000256" key="9">
    <source>
        <dbReference type="ARBA" id="ARBA00022694"/>
    </source>
</evidence>
<dbReference type="Gene3D" id="3.40.50.300">
    <property type="entry name" value="P-loop containing nucleotide triphosphate hydrolases"/>
    <property type="match status" value="1"/>
</dbReference>
<feature type="region of interest" description="Disordered" evidence="13">
    <location>
        <begin position="378"/>
        <end position="399"/>
    </location>
</feature>
<dbReference type="PANTHER" id="PTHR12896">
    <property type="entry name" value="PAX6 NEIGHBOR PROTEIN PAXNEB"/>
    <property type="match status" value="1"/>
</dbReference>
<evidence type="ECO:0000256" key="7">
    <source>
        <dbReference type="ARBA" id="ARBA00022490"/>
    </source>
</evidence>
<evidence type="ECO:0000256" key="11">
    <source>
        <dbReference type="ARBA" id="ARBA00023136"/>
    </source>
</evidence>
<feature type="transmembrane region" description="Helical" evidence="14">
    <location>
        <begin position="503"/>
        <end position="524"/>
    </location>
</feature>
<comment type="similarity">
    <text evidence="5">Belongs to the ELP4 family.</text>
</comment>
<reference evidence="15 16" key="1">
    <citation type="journal article" date="2019" name="Philos. Trans. R. Soc. Lond., B, Biol. Sci.">
        <title>Ant behaviour and brain gene expression of defending hosts depend on the ecological success of the intruding social parasite.</title>
        <authorList>
            <person name="Kaur R."/>
            <person name="Stoldt M."/>
            <person name="Jongepier E."/>
            <person name="Feldmeyer B."/>
            <person name="Menzel F."/>
            <person name="Bornberg-Bauer E."/>
            <person name="Foitzik S."/>
        </authorList>
    </citation>
    <scope>NUCLEOTIDE SEQUENCE [LARGE SCALE GENOMIC DNA]</scope>
    <source>
        <tissue evidence="15">Whole body</tissue>
    </source>
</reference>
<dbReference type="GO" id="GO:0016020">
    <property type="term" value="C:membrane"/>
    <property type="evidence" value="ECO:0007669"/>
    <property type="project" value="UniProtKB-SubCell"/>
</dbReference>
<evidence type="ECO:0000256" key="5">
    <source>
        <dbReference type="ARBA" id="ARBA00007573"/>
    </source>
</evidence>
<keyword evidence="8 14" id="KW-0812">Transmembrane</keyword>
<keyword evidence="10 14" id="KW-1133">Transmembrane helix</keyword>
<evidence type="ECO:0000256" key="6">
    <source>
        <dbReference type="ARBA" id="ARBA00020265"/>
    </source>
</evidence>
<name>A0A4S2KBP3_9HYME</name>
<keyword evidence="9" id="KW-0819">tRNA processing</keyword>
<dbReference type="STRING" id="300112.A0A4S2KBP3"/>
<evidence type="ECO:0000256" key="3">
    <source>
        <dbReference type="ARBA" id="ARBA00004496"/>
    </source>
</evidence>
<dbReference type="GO" id="GO:0008023">
    <property type="term" value="C:transcription elongation factor complex"/>
    <property type="evidence" value="ECO:0007669"/>
    <property type="project" value="TreeGrafter"/>
</dbReference>
<dbReference type="PRINTS" id="PR00259">
    <property type="entry name" value="TMFOUR"/>
</dbReference>
<feature type="region of interest" description="Disordered" evidence="13">
    <location>
        <begin position="929"/>
        <end position="962"/>
    </location>
</feature>
<keyword evidence="12" id="KW-0539">Nucleus</keyword>
<dbReference type="EMBL" id="QBLH01002879">
    <property type="protein sequence ID" value="TGZ46480.1"/>
    <property type="molecule type" value="Genomic_DNA"/>
</dbReference>
<dbReference type="Proteomes" id="UP000310200">
    <property type="component" value="Unassembled WGS sequence"/>
</dbReference>
<dbReference type="Pfam" id="PF05625">
    <property type="entry name" value="PAXNEB"/>
    <property type="match status" value="1"/>
</dbReference>
<evidence type="ECO:0000256" key="1">
    <source>
        <dbReference type="ARBA" id="ARBA00004123"/>
    </source>
</evidence>
<comment type="pathway">
    <text evidence="4">tRNA modification; 5-methoxycarbonylmethyl-2-thiouridine-tRNA biosynthesis.</text>
</comment>
<feature type="non-terminal residue" evidence="15">
    <location>
        <position position="1347"/>
    </location>
</feature>
<keyword evidence="16" id="KW-1185">Reference proteome</keyword>
<evidence type="ECO:0000256" key="12">
    <source>
        <dbReference type="ARBA" id="ARBA00023242"/>
    </source>
</evidence>
<dbReference type="InterPro" id="IPR008728">
    <property type="entry name" value="Elongator_complex_protein_4"/>
</dbReference>
<feature type="compositionally biased region" description="Polar residues" evidence="13">
    <location>
        <begin position="1139"/>
        <end position="1151"/>
    </location>
</feature>
<dbReference type="GO" id="GO:0033588">
    <property type="term" value="C:elongator holoenzyme complex"/>
    <property type="evidence" value="ECO:0007669"/>
    <property type="project" value="InterPro"/>
</dbReference>
<evidence type="ECO:0000256" key="10">
    <source>
        <dbReference type="ARBA" id="ARBA00022989"/>
    </source>
</evidence>
<feature type="transmembrane region" description="Helical" evidence="14">
    <location>
        <begin position="466"/>
        <end position="491"/>
    </location>
</feature>
<sequence length="1347" mass="149880">MTKISANFPTVQQLERAQIVLKLFSLPEAHVLHEIRNMASDAKRIIPGEIKPKTRLPTISGTKPSLRNSQLLISTGIPSLDSTIGGEEDKYGFYAKILLKYFMAEGVVISQPVLIASQDVQPSQLVSGLPAVVDDSEKHTKPTNNVDEPMKIAWRYQNMKVVDPTPAEGQTFGHYYDLTKPMQQDLLERADIKQWQNNEEMTLDKNSKFENAAYTDLLCTIERTLRDGQHFLSEAPDEETKILRIAIHSLGSRLWLSDTEKDSNRDLLKFVYCFRALLRQSYAVGVLTIPVNNFDNTDNVIERLEHLSDIAIGLESFAGSAKEINPLFKDYHGLLYIKKLCALNGLSHGSSQYRDLVFKLRRKKFLIEVLHLPPEFEDTTQREQDESVTPSVGCTSGSHKKANTSNITMGTRRLAISRAFVCCSNIIFLMSGFVLMSLGGLLLADNERILLSRLLGPGDIHPDQPLFYYLAFAIVALGFLIAITGLLGCWAACLFNRCITISYLLTIILLLFGECTVCIIAVFWPHVVGIDVRPARLIRALQRSYAVPGREQFTAALDLAQTTFACCGINGSSNYGTSWWRLQEVGRRELVVPLSCCTLNNANETDSFLNPEPANLTLCQALNPAEHQYARHTAALILLAIVLAVMFVEVTALFSILLACSRENRRSKSQASTFTSTQTLSPFTESDHDFSIGIENRMHTAGTTWLEGSEGRTAIDVKDANKRETCNDTKHSVLATSGKSIIEEWRNPPRYSEDLRSDQVYEERAVDVVIDNRPPDLLKMHPRCASLPRIANDDVNKNNNDDKLIKIKRPQGGGTVRSIPIKDYQASIAHNIGTLRRSVAPQSQFESLVSEPEKSVYMPLRKRVPVTSSLHHRSASQTTCIAAQTVKADNGPRKSCCFCDSQHDLRGFYCANADSSKHVEDIRYFNKTEDQRSQDGSDIDEYFRRSSRERFSSNDQRVSRRTRESLGNMRTITATGTKNEKAQAEEEAQALQLTEGHVGQKISAYEQNARRSLRGSSPKYRSLFEVKGHRTIGVPLVGMHNACGLPVVASWHDHELLDSLRISRRFAGTAGPIYKSPRTIPNVRRRTQSKRKAPQPDRGIIHARDINRGIKKSTINSAGYLDAINGSGRSRRRHRRSSFTTTKVGSLSSKNSFKRMPRRYEIKTSSLVDTFGRKSIKGGSAKRTTLYAKDDGEEPVQVLKSLCLNPLARVNPEMDMMWDGALGLPCLTALGTGTDRVSRTSASEAKASTGWSHSSSRAPFPLDGLPPVGIPGLASGIPLANRVTASATIACSPWRREPLRSGRVPRTTARGPTSLVGVAFDIVQTVCVDTDRVQGRTKTPRVFKQKL</sequence>
<comment type="subcellular location">
    <subcellularLocation>
        <location evidence="3">Cytoplasm</location>
    </subcellularLocation>
    <subcellularLocation>
        <location evidence="2">Membrane</location>
        <topology evidence="2">Multi-pass membrane protein</topology>
    </subcellularLocation>
    <subcellularLocation>
        <location evidence="1">Nucleus</location>
    </subcellularLocation>
</comment>
<comment type="caution">
    <text evidence="15">The sequence shown here is derived from an EMBL/GenBank/DDBJ whole genome shotgun (WGS) entry which is preliminary data.</text>
</comment>
<accession>A0A4S2KBP3</accession>
<evidence type="ECO:0000256" key="13">
    <source>
        <dbReference type="SAM" id="MobiDB-lite"/>
    </source>
</evidence>
<feature type="region of interest" description="Disordered" evidence="13">
    <location>
        <begin position="1121"/>
        <end position="1153"/>
    </location>
</feature>
<dbReference type="PANTHER" id="PTHR12896:SF1">
    <property type="entry name" value="ELONGATOR COMPLEX PROTEIN 4"/>
    <property type="match status" value="1"/>
</dbReference>
<dbReference type="InterPro" id="IPR027417">
    <property type="entry name" value="P-loop_NTPase"/>
</dbReference>
<feature type="transmembrane region" description="Helical" evidence="14">
    <location>
        <begin position="634"/>
        <end position="660"/>
    </location>
</feature>
<evidence type="ECO:0000313" key="15">
    <source>
        <dbReference type="EMBL" id="TGZ46480.1"/>
    </source>
</evidence>
<evidence type="ECO:0000256" key="4">
    <source>
        <dbReference type="ARBA" id="ARBA00005043"/>
    </source>
</evidence>